<accession>E1Z6N9</accession>
<feature type="region of interest" description="Disordered" evidence="1">
    <location>
        <begin position="1"/>
        <end position="109"/>
    </location>
</feature>
<dbReference type="RefSeq" id="XP_005850485.1">
    <property type="nucleotide sequence ID" value="XM_005850423.1"/>
</dbReference>
<dbReference type="Proteomes" id="UP000008141">
    <property type="component" value="Unassembled WGS sequence"/>
</dbReference>
<reference evidence="3 4" key="1">
    <citation type="journal article" date="2010" name="Plant Cell">
        <title>The Chlorella variabilis NC64A genome reveals adaptation to photosymbiosis, coevolution with viruses, and cryptic sex.</title>
        <authorList>
            <person name="Blanc G."/>
            <person name="Duncan G."/>
            <person name="Agarkova I."/>
            <person name="Borodovsky M."/>
            <person name="Gurnon J."/>
            <person name="Kuo A."/>
            <person name="Lindquist E."/>
            <person name="Lucas S."/>
            <person name="Pangilinan J."/>
            <person name="Polle J."/>
            <person name="Salamov A."/>
            <person name="Terry A."/>
            <person name="Yamada T."/>
            <person name="Dunigan D.D."/>
            <person name="Grigoriev I.V."/>
            <person name="Claverie J.M."/>
            <person name="Van Etten J.L."/>
        </authorList>
    </citation>
    <scope>NUCLEOTIDE SEQUENCE [LARGE SCALE GENOMIC DNA]</scope>
    <source>
        <strain evidence="3 4">NC64A</strain>
    </source>
</reference>
<feature type="region of interest" description="Disordered" evidence="1">
    <location>
        <begin position="302"/>
        <end position="321"/>
    </location>
</feature>
<feature type="compositionally biased region" description="Basic and acidic residues" evidence="1">
    <location>
        <begin position="20"/>
        <end position="32"/>
    </location>
</feature>
<dbReference type="Pfam" id="PF12214">
    <property type="entry name" value="TPX2_importin"/>
    <property type="match status" value="1"/>
</dbReference>
<dbReference type="GO" id="GO:0005819">
    <property type="term" value="C:spindle"/>
    <property type="evidence" value="ECO:0007669"/>
    <property type="project" value="InterPro"/>
</dbReference>
<evidence type="ECO:0000259" key="2">
    <source>
        <dbReference type="Pfam" id="PF12214"/>
    </source>
</evidence>
<gene>
    <name evidence="3" type="ORF">CHLNCDRAFT_50139</name>
</gene>
<feature type="region of interest" description="Disordered" evidence="1">
    <location>
        <begin position="125"/>
        <end position="160"/>
    </location>
</feature>
<dbReference type="GO" id="GO:0005874">
    <property type="term" value="C:microtubule"/>
    <property type="evidence" value="ECO:0007669"/>
    <property type="project" value="InterPro"/>
</dbReference>
<dbReference type="GeneID" id="17358153"/>
<proteinExistence type="predicted"/>
<dbReference type="GO" id="GO:0060236">
    <property type="term" value="P:regulation of mitotic spindle organization"/>
    <property type="evidence" value="ECO:0007669"/>
    <property type="project" value="InterPro"/>
</dbReference>
<organism evidence="4">
    <name type="scientific">Chlorella variabilis</name>
    <name type="common">Green alga</name>
    <dbReference type="NCBI Taxonomy" id="554065"/>
    <lineage>
        <taxon>Eukaryota</taxon>
        <taxon>Viridiplantae</taxon>
        <taxon>Chlorophyta</taxon>
        <taxon>core chlorophytes</taxon>
        <taxon>Trebouxiophyceae</taxon>
        <taxon>Chlorellales</taxon>
        <taxon>Chlorellaceae</taxon>
        <taxon>Chlorella clade</taxon>
        <taxon>Chlorella</taxon>
    </lineage>
</organism>
<evidence type="ECO:0000313" key="3">
    <source>
        <dbReference type="EMBL" id="EFN58383.1"/>
    </source>
</evidence>
<feature type="compositionally biased region" description="Low complexity" evidence="1">
    <location>
        <begin position="310"/>
        <end position="321"/>
    </location>
</feature>
<dbReference type="KEGG" id="cvr:CHLNCDRAFT_50139"/>
<keyword evidence="4" id="KW-1185">Reference proteome</keyword>
<protein>
    <recommendedName>
        <fullName evidence="2">TPX2 central domain-containing protein</fullName>
    </recommendedName>
</protein>
<dbReference type="PANTHER" id="PTHR14326:SF44">
    <property type="entry name" value="TARGETING PROTEIN FOR XKLP2"/>
    <property type="match status" value="1"/>
</dbReference>
<feature type="region of interest" description="Disordered" evidence="1">
    <location>
        <begin position="339"/>
        <end position="367"/>
    </location>
</feature>
<dbReference type="FunCoup" id="E1Z6N9">
    <property type="interactions" value="210"/>
</dbReference>
<dbReference type="InterPro" id="IPR027330">
    <property type="entry name" value="TPX2_central_dom"/>
</dbReference>
<feature type="domain" description="TPX2 central" evidence="2">
    <location>
        <begin position="227"/>
        <end position="309"/>
    </location>
</feature>
<dbReference type="OrthoDB" id="514468at2759"/>
<sequence>MAELAEPAPAPTGGPEADIDERFEYDAPRFYDFDEGSPTGAPAADGWFDTDGPKGLTTPLRAGQQDAAGPKPPQGDATCAAESENAQHAAVDGKGGKARHEKTSEQEELERVQLEKQAAAALKRRNAEAVKHVRQPPAPAVAHSNRPLTEPQPLELCTSKRRRMHGMETRSMASPFKSTAEQIAAFEGRLPSKSRLAPGSASAGQAHVAPKQQQHLPGHGGTGMAGLTVPMSPQFATKRRVRPPRFKPREVVEAEEMAAMPKFKARPVNKRILKDKSGQLGVPQVGTKPPTVPEPFALKTDQQALEHDPAGGSAAAAPAGSSGAAAFVFGAQGEGMHVARSKGSKKKAAWTQLTQTEPFVLATDARG</sequence>
<feature type="compositionally biased region" description="Basic residues" evidence="1">
    <location>
        <begin position="339"/>
        <end position="348"/>
    </location>
</feature>
<dbReference type="PANTHER" id="PTHR14326">
    <property type="entry name" value="TARGETING PROTEIN FOR XKLP2"/>
    <property type="match status" value="1"/>
</dbReference>
<feature type="compositionally biased region" description="Low complexity" evidence="1">
    <location>
        <begin position="1"/>
        <end position="16"/>
    </location>
</feature>
<dbReference type="AlphaFoldDB" id="E1Z6N9"/>
<dbReference type="InterPro" id="IPR009675">
    <property type="entry name" value="TPX2_fam"/>
</dbReference>
<dbReference type="STRING" id="554065.E1Z6N9"/>
<feature type="region of interest" description="Disordered" evidence="1">
    <location>
        <begin position="189"/>
        <end position="244"/>
    </location>
</feature>
<name>E1Z6N9_CHLVA</name>
<dbReference type="EMBL" id="GL433837">
    <property type="protein sequence ID" value="EFN58383.1"/>
    <property type="molecule type" value="Genomic_DNA"/>
</dbReference>
<evidence type="ECO:0000256" key="1">
    <source>
        <dbReference type="SAM" id="MobiDB-lite"/>
    </source>
</evidence>
<dbReference type="InParanoid" id="E1Z6N9"/>
<evidence type="ECO:0000313" key="4">
    <source>
        <dbReference type="Proteomes" id="UP000008141"/>
    </source>
</evidence>